<gene>
    <name evidence="1" type="ORF">G3A56_27505</name>
</gene>
<keyword evidence="2" id="KW-1185">Reference proteome</keyword>
<dbReference type="KEGG" id="roy:G3A56_27505"/>
<evidence type="ECO:0000313" key="1">
    <source>
        <dbReference type="EMBL" id="QIB41545.1"/>
    </source>
</evidence>
<accession>A0A7L5BRW0</accession>
<reference evidence="1 2" key="1">
    <citation type="submission" date="2020-02" db="EMBL/GenBank/DDBJ databases">
        <title>Plant-Promoting Endophytic Bacterium Rhizobium oryzihabitans sp. nov., Isolated from the Root of Rice.</title>
        <authorList>
            <person name="zhao J."/>
            <person name="Zhang G."/>
        </authorList>
    </citation>
    <scope>NUCLEOTIDE SEQUENCE [LARGE SCALE GENOMIC DNA]</scope>
    <source>
        <strain evidence="1 2">M15</strain>
        <plasmid evidence="1 2">p6</plasmid>
    </source>
</reference>
<dbReference type="EMBL" id="CP048638">
    <property type="protein sequence ID" value="QIB41545.1"/>
    <property type="molecule type" value="Genomic_DNA"/>
</dbReference>
<dbReference type="RefSeq" id="WP_130519772.1">
    <property type="nucleotide sequence ID" value="NZ_CP048638.1"/>
</dbReference>
<geneLocation type="plasmid" evidence="1 2">
    <name>p6</name>
</geneLocation>
<proteinExistence type="predicted"/>
<organism evidence="1 2">
    <name type="scientific">Rhizobium oryzihabitans</name>
    <dbReference type="NCBI Taxonomy" id="2267833"/>
    <lineage>
        <taxon>Bacteria</taxon>
        <taxon>Pseudomonadati</taxon>
        <taxon>Pseudomonadota</taxon>
        <taxon>Alphaproteobacteria</taxon>
        <taxon>Hyphomicrobiales</taxon>
        <taxon>Rhizobiaceae</taxon>
        <taxon>Rhizobium/Agrobacterium group</taxon>
        <taxon>Rhizobium</taxon>
    </lineage>
</organism>
<sequence length="79" mass="8419">MDDETSGEAGIVLPLTILEEKLSAHLLSLPVEKRAAAIARFARIGFEKKSIATAKRGLGDPPGNVALVDFLGGTIRWFA</sequence>
<dbReference type="Proteomes" id="UP000464865">
    <property type="component" value="Plasmid p6"/>
</dbReference>
<name>A0A7L5BRW0_9HYPH</name>
<keyword evidence="1" id="KW-0614">Plasmid</keyword>
<dbReference type="AlphaFoldDB" id="A0A7L5BRW0"/>
<evidence type="ECO:0000313" key="2">
    <source>
        <dbReference type="Proteomes" id="UP000464865"/>
    </source>
</evidence>
<protein>
    <submittedName>
        <fullName evidence="1">Uncharacterized protein</fullName>
    </submittedName>
</protein>